<keyword evidence="4" id="KW-0614">Plasmid</keyword>
<keyword evidence="1" id="KW-1133">Transmembrane helix</keyword>
<keyword evidence="1" id="KW-0472">Membrane</keyword>
<keyword evidence="5" id="KW-1185">Reference proteome</keyword>
<organism evidence="4 5">
    <name type="scientific">Enterobacter ludwigii</name>
    <dbReference type="NCBI Taxonomy" id="299767"/>
    <lineage>
        <taxon>Bacteria</taxon>
        <taxon>Pseudomonadati</taxon>
        <taxon>Pseudomonadota</taxon>
        <taxon>Gammaproteobacteria</taxon>
        <taxon>Enterobacterales</taxon>
        <taxon>Enterobacteriaceae</taxon>
        <taxon>Enterobacter</taxon>
        <taxon>Enterobacter cloacae complex</taxon>
    </lineage>
</organism>
<geneLocation type="plasmid" evidence="4 5">
    <name>unnamed2</name>
</geneLocation>
<dbReference type="SUPFAM" id="SSF88874">
    <property type="entry name" value="Receptor-binding domain of short tail fibre protein gp12"/>
    <property type="match status" value="1"/>
</dbReference>
<dbReference type="Pfam" id="PF07484">
    <property type="entry name" value="Collar"/>
    <property type="match status" value="1"/>
</dbReference>
<accession>A0AAX3LJJ4</accession>
<dbReference type="PANTHER" id="PTHR35191">
    <property type="entry name" value="PROPHAGE SIDE TAIL FIBER PROTEIN HOMOLOG STFQ-RELATED"/>
    <property type="match status" value="1"/>
</dbReference>
<proteinExistence type="predicted"/>
<reference evidence="4 5" key="1">
    <citation type="submission" date="2023-01" db="EMBL/GenBank/DDBJ databases">
        <title>Genome sequence resource and annotation of Enterobacter ludwigii, an economically important pathogen of seedling wilt with strawberry.</title>
        <authorList>
            <person name="Xie Y."/>
        </authorList>
    </citation>
    <scope>NUCLEOTIDE SEQUENCE [LARGE SCALE GENOMIC DNA]</scope>
    <source>
        <strain evidence="4 5">CM-TZ4</strain>
        <plasmid evidence="4 5">unnamed2</plasmid>
    </source>
</reference>
<dbReference type="PANTHER" id="PTHR35191:SF1">
    <property type="entry name" value="PROPHAGE SIDE TAIL FIBER PROTEIN HOMOLOG STFQ-RELATED"/>
    <property type="match status" value="1"/>
</dbReference>
<protein>
    <submittedName>
        <fullName evidence="4">Shufflon system plasmid conjugative transfer pilus tip adhesin PilV</fullName>
    </submittedName>
</protein>
<dbReference type="InterPro" id="IPR037053">
    <property type="entry name" value="Phage_tail_collar_dom_sf"/>
</dbReference>
<keyword evidence="1" id="KW-0812">Transmembrane</keyword>
<name>A0AAX3LJJ4_9ENTR</name>
<feature type="domain" description="Phage tail collar" evidence="3">
    <location>
        <begin position="338"/>
        <end position="384"/>
    </location>
</feature>
<dbReference type="RefSeq" id="WP_271661487.1">
    <property type="nucleotide sequence ID" value="NZ_CP116349.1"/>
</dbReference>
<feature type="domain" description="Bacterial shufflon protein N-terminal" evidence="2">
    <location>
        <begin position="42"/>
        <end position="253"/>
    </location>
</feature>
<dbReference type="AlphaFoldDB" id="A0AAX3LJJ4"/>
<sequence>MLHTPKRGISNVTDIGIAVGMIFLILTFFVIPISKTVIDEYRNSVAAGQALTVQNAVNKYILDNAATISATATPTVPYNLTVPMLVSAGYLPSGYSSTNNFSATYATKIFEPTANKFHTMTFLTGGVQLSLSQARKIATRIGATGGYIESGVAKGALGAWSTSLSAFGGFNPGDAHIVIAGFYQNGAVSNDYLYRKAVPGHPELNTMNTALNMGGNDVTNAATLRGANAAITNTATAATVNATTVNATTGNISGTLTTATAKVTGALTAGSASVSGAANITGKLTGSSVIQGQYFYPSQQVVVGQSCPVDGYMGRDSTGQSVSCVNRVWAKSSGVPVGTIAIWGAAAIPAGWLECNGQAFSTTAFSELASYYPSGRVPDFRGVFLRGLDRGLGRDPDSSRSLLSIQADEFKRHSHQIPVERQRDNPSAGAIMKGVAWPGSYQTLNTDALSKEAGGDETRPINAAVIYIIKAQ</sequence>
<dbReference type="InterPro" id="IPR011083">
    <property type="entry name" value="Phage_tail_collar_dom"/>
</dbReference>
<dbReference type="InterPro" id="IPR051934">
    <property type="entry name" value="Phage_Tail_Fiber_Structural"/>
</dbReference>
<feature type="transmembrane region" description="Helical" evidence="1">
    <location>
        <begin position="12"/>
        <end position="33"/>
    </location>
</feature>
<dbReference type="InterPro" id="IPR007001">
    <property type="entry name" value="Shufflon_N"/>
</dbReference>
<dbReference type="Gene3D" id="3.90.1340.10">
    <property type="entry name" value="Phage tail collar domain"/>
    <property type="match status" value="1"/>
</dbReference>
<dbReference type="EMBL" id="CP116349">
    <property type="protein sequence ID" value="WCE16144.1"/>
    <property type="molecule type" value="Genomic_DNA"/>
</dbReference>
<evidence type="ECO:0000259" key="3">
    <source>
        <dbReference type="Pfam" id="PF07484"/>
    </source>
</evidence>
<evidence type="ECO:0000313" key="5">
    <source>
        <dbReference type="Proteomes" id="UP001210538"/>
    </source>
</evidence>
<gene>
    <name evidence="4" type="primary">pilV</name>
    <name evidence="4" type="ORF">PHA72_27475</name>
</gene>
<dbReference type="Proteomes" id="UP001210538">
    <property type="component" value="Plasmid unnamed2"/>
</dbReference>
<evidence type="ECO:0000256" key="1">
    <source>
        <dbReference type="SAM" id="Phobius"/>
    </source>
</evidence>
<evidence type="ECO:0000259" key="2">
    <source>
        <dbReference type="Pfam" id="PF04917"/>
    </source>
</evidence>
<dbReference type="Pfam" id="PF04917">
    <property type="entry name" value="Shufflon_N"/>
    <property type="match status" value="1"/>
</dbReference>
<evidence type="ECO:0000313" key="4">
    <source>
        <dbReference type="EMBL" id="WCE16144.1"/>
    </source>
</evidence>